<evidence type="ECO:0000256" key="2">
    <source>
        <dbReference type="ARBA" id="ARBA00022679"/>
    </source>
</evidence>
<reference evidence="6" key="2">
    <citation type="submission" date="2014-06" db="EMBL/GenBank/DDBJ databases">
        <title>The complete genome of Blastobotrys (Arxula) adeninivorans LS3 - a yeast of biotechnological interest.</title>
        <authorList>
            <person name="Kunze G."/>
            <person name="Gaillardin C."/>
            <person name="Czernicka M."/>
            <person name="Durrens P."/>
            <person name="Martin T."/>
            <person name="Boer E."/>
            <person name="Gabaldon T."/>
            <person name="Cruz J."/>
            <person name="Talla E."/>
            <person name="Marck C."/>
            <person name="Goffeau A."/>
            <person name="Barbe V."/>
            <person name="Baret P."/>
            <person name="Baronian K."/>
            <person name="Beier S."/>
            <person name="Bleykasten C."/>
            <person name="Bode R."/>
            <person name="Casaregola S."/>
            <person name="Despons L."/>
            <person name="Fairhead C."/>
            <person name="Giersberg M."/>
            <person name="Gierski P."/>
            <person name="Hahnel U."/>
            <person name="Hartmann A."/>
            <person name="Jankowska D."/>
            <person name="Jubin C."/>
            <person name="Jung P."/>
            <person name="Lafontaine I."/>
            <person name="Leh-Louis V."/>
            <person name="Lemaire M."/>
            <person name="Marcet-Houben M."/>
            <person name="Mascher M."/>
            <person name="Morel G."/>
            <person name="Richard G.-F."/>
            <person name="Riechen J."/>
            <person name="Sacerdot C."/>
            <person name="Sarkar A."/>
            <person name="Savel G."/>
            <person name="Schacherer J."/>
            <person name="Sherman D."/>
            <person name="Straub M.-L."/>
            <person name="Stein N."/>
            <person name="Thierry A."/>
            <person name="Trautwein-Schult A."/>
            <person name="Westhof E."/>
            <person name="Worch S."/>
            <person name="Dujon B."/>
            <person name="Souciet J.-L."/>
            <person name="Wincker P."/>
            <person name="Scholz U."/>
            <person name="Neuveglise N."/>
        </authorList>
    </citation>
    <scope>NUCLEOTIDE SEQUENCE</scope>
    <source>
        <strain evidence="6">LS3</strain>
    </source>
</reference>
<keyword evidence="3 4" id="KW-0949">S-adenosyl-L-methionine</keyword>
<evidence type="ECO:0000256" key="1">
    <source>
        <dbReference type="ARBA" id="ARBA00022603"/>
    </source>
</evidence>
<accession>A0A060TCF3</accession>
<sequence>MKRSRKSPITSKPLGPATTSKIRSKYTRRIIRKHHTLLKEQARLESELAKNRDEEKAKRLEQIKHEIQANGGLDRYQQASISGQDRDRGGDSSKVLVSWLKSQEDGSLSGLRLLEVGSLSPDNAVSTCGIFSDIDRIDLHSQHPLIREQDFLKMAIPTDTKEKFDVISLSLVVNYVANPADRGEMLRRTVKMLRKSTSESSTGLLPGLFLVLPAPCTNNSRYFTEQRLCDIMVSLGYSLRHRKETSKLVYWYWAVAGPSTNRKFKKQLLNDGRVRNNFTITLD</sequence>
<evidence type="ECO:0000256" key="3">
    <source>
        <dbReference type="ARBA" id="ARBA00022691"/>
    </source>
</evidence>
<keyword evidence="1 4" id="KW-0489">Methyltransferase</keyword>
<comment type="function">
    <text evidence="4">S-adenosyl-L-methionine-dependent methyltransferase that specifically methylates the N(1) position of an adenine present in helix 65 in 25S rRNA.</text>
</comment>
<evidence type="ECO:0000256" key="4">
    <source>
        <dbReference type="HAMAP-Rule" id="MF_03044"/>
    </source>
</evidence>
<dbReference type="Pfam" id="PF11968">
    <property type="entry name" value="Bmt2"/>
    <property type="match status" value="1"/>
</dbReference>
<dbReference type="GO" id="GO:0005730">
    <property type="term" value="C:nucleolus"/>
    <property type="evidence" value="ECO:0007669"/>
    <property type="project" value="UniProtKB-SubCell"/>
</dbReference>
<evidence type="ECO:0000256" key="5">
    <source>
        <dbReference type="SAM" id="MobiDB-lite"/>
    </source>
</evidence>
<protein>
    <recommendedName>
        <fullName evidence="4">25S rRNA adenine-N(1) methyltransferase</fullName>
        <ecNumber evidence="4">2.1.1.-</ecNumber>
    </recommendedName>
</protein>
<keyword evidence="4" id="KW-0539">Nucleus</keyword>
<feature type="binding site" evidence="4">
    <location>
        <position position="117"/>
    </location>
    <ligand>
        <name>S-adenosyl-L-methionine</name>
        <dbReference type="ChEBI" id="CHEBI:59789"/>
    </ligand>
</feature>
<reference evidence="6" key="1">
    <citation type="submission" date="2014-02" db="EMBL/GenBank/DDBJ databases">
        <authorList>
            <person name="Genoscope - CEA"/>
        </authorList>
    </citation>
    <scope>NUCLEOTIDE SEQUENCE</scope>
    <source>
        <strain evidence="6">LS3</strain>
    </source>
</reference>
<keyword evidence="2 4" id="KW-0808">Transferase</keyword>
<dbReference type="PANTHER" id="PTHR21008:SF1">
    <property type="entry name" value="25S RRNA (ADENINE(2142)-N(1))-METHYLTRANSFERASE"/>
    <property type="match status" value="1"/>
</dbReference>
<dbReference type="HAMAP" id="MF_03044">
    <property type="entry name" value="BMT2"/>
    <property type="match status" value="1"/>
</dbReference>
<dbReference type="EC" id="2.1.1.-" evidence="4"/>
<gene>
    <name evidence="4" type="primary">BMT2</name>
    <name evidence="6" type="ORF">GNLVRS02_ARAD1D38918g</name>
</gene>
<dbReference type="AlphaFoldDB" id="A0A060TCF3"/>
<feature type="binding site" evidence="4">
    <location>
        <position position="138"/>
    </location>
    <ligand>
        <name>S-adenosyl-L-methionine</name>
        <dbReference type="ChEBI" id="CHEBI:59789"/>
    </ligand>
</feature>
<proteinExistence type="inferred from homology"/>
<comment type="similarity">
    <text evidence="4">Belongs to the BMT2 family.</text>
</comment>
<dbReference type="GO" id="GO:0016433">
    <property type="term" value="F:rRNA (adenine) methyltransferase activity"/>
    <property type="evidence" value="ECO:0007669"/>
    <property type="project" value="UniProtKB-UniRule"/>
</dbReference>
<dbReference type="EMBL" id="HG937694">
    <property type="protein sequence ID" value="CDP38628.1"/>
    <property type="molecule type" value="Genomic_DNA"/>
</dbReference>
<dbReference type="PANTHER" id="PTHR21008">
    <property type="entry name" value="S-ADENOSYLMETHIONINE SENSOR UPSTREAM OF MTORC1-RELATED"/>
    <property type="match status" value="1"/>
</dbReference>
<organism evidence="6">
    <name type="scientific">Blastobotrys adeninivorans</name>
    <name type="common">Yeast</name>
    <name type="synonym">Arxula adeninivorans</name>
    <dbReference type="NCBI Taxonomy" id="409370"/>
    <lineage>
        <taxon>Eukaryota</taxon>
        <taxon>Fungi</taxon>
        <taxon>Dikarya</taxon>
        <taxon>Ascomycota</taxon>
        <taxon>Saccharomycotina</taxon>
        <taxon>Dipodascomycetes</taxon>
        <taxon>Dipodascales</taxon>
        <taxon>Trichomonascaceae</taxon>
        <taxon>Blastobotrys</taxon>
    </lineage>
</organism>
<comment type="subcellular location">
    <subcellularLocation>
        <location evidence="4">Nucleus</location>
        <location evidence="4">Nucleolus</location>
    </subcellularLocation>
</comment>
<name>A0A060TCF3_BLAAD</name>
<evidence type="ECO:0000313" key="6">
    <source>
        <dbReference type="EMBL" id="CDP38628.1"/>
    </source>
</evidence>
<dbReference type="PhylomeDB" id="A0A060TCF3"/>
<feature type="region of interest" description="Disordered" evidence="5">
    <location>
        <begin position="1"/>
        <end position="26"/>
    </location>
</feature>
<dbReference type="InterPro" id="IPR021867">
    <property type="entry name" value="Bmt2/SAMTOR"/>
</dbReference>